<feature type="domain" description="PAS" evidence="16">
    <location>
        <begin position="447"/>
        <end position="498"/>
    </location>
</feature>
<dbReference type="InterPro" id="IPR036890">
    <property type="entry name" value="HATPase_C_sf"/>
</dbReference>
<dbReference type="SMART" id="SM00387">
    <property type="entry name" value="HATPase_c"/>
    <property type="match status" value="1"/>
</dbReference>
<dbReference type="SMART" id="SM00388">
    <property type="entry name" value="HisKA"/>
    <property type="match status" value="1"/>
</dbReference>
<proteinExistence type="predicted"/>
<dbReference type="SUPFAM" id="SSF52172">
    <property type="entry name" value="CheY-like"/>
    <property type="match status" value="1"/>
</dbReference>
<keyword evidence="13" id="KW-1133">Transmembrane helix</keyword>
<keyword evidence="5" id="KW-0547">Nucleotide-binding</keyword>
<feature type="domain" description="Response regulatory" evidence="15">
    <location>
        <begin position="842"/>
        <end position="959"/>
    </location>
</feature>
<evidence type="ECO:0000256" key="9">
    <source>
        <dbReference type="ARBA" id="ARBA00064003"/>
    </source>
</evidence>
<dbReference type="InterPro" id="IPR000014">
    <property type="entry name" value="PAS"/>
</dbReference>
<evidence type="ECO:0000313" key="20">
    <source>
        <dbReference type="Proteomes" id="UP000245629"/>
    </source>
</evidence>
<dbReference type="CDD" id="cd16922">
    <property type="entry name" value="HATPase_EvgS-ArcB-TorS-like"/>
    <property type="match status" value="1"/>
</dbReference>
<dbReference type="Gene3D" id="1.10.287.130">
    <property type="match status" value="1"/>
</dbReference>
<dbReference type="InterPro" id="IPR000700">
    <property type="entry name" value="PAS-assoc_C"/>
</dbReference>
<evidence type="ECO:0000256" key="11">
    <source>
        <dbReference type="PROSITE-ProRule" id="PRU00110"/>
    </source>
</evidence>
<dbReference type="EMBL" id="CP029352">
    <property type="protein sequence ID" value="AWK85745.1"/>
    <property type="molecule type" value="Genomic_DNA"/>
</dbReference>
<evidence type="ECO:0000256" key="1">
    <source>
        <dbReference type="ARBA" id="ARBA00000085"/>
    </source>
</evidence>
<dbReference type="PRINTS" id="PR00344">
    <property type="entry name" value="BCTRLSENSOR"/>
</dbReference>
<organism evidence="19 20">
    <name type="scientific">Azospirillum thermophilum</name>
    <dbReference type="NCBI Taxonomy" id="2202148"/>
    <lineage>
        <taxon>Bacteria</taxon>
        <taxon>Pseudomonadati</taxon>
        <taxon>Pseudomonadota</taxon>
        <taxon>Alphaproteobacteria</taxon>
        <taxon>Rhodospirillales</taxon>
        <taxon>Azospirillaceae</taxon>
        <taxon>Azospirillum</taxon>
    </lineage>
</organism>
<keyword evidence="6 19" id="KW-0418">Kinase</keyword>
<keyword evidence="8" id="KW-0902">Two-component regulatory system</keyword>
<dbReference type="Pfam" id="PF00512">
    <property type="entry name" value="HisKA"/>
    <property type="match status" value="1"/>
</dbReference>
<evidence type="ECO:0000313" key="19">
    <source>
        <dbReference type="EMBL" id="AWK85745.1"/>
    </source>
</evidence>
<dbReference type="Proteomes" id="UP000245629">
    <property type="component" value="Chromosome 1"/>
</dbReference>
<dbReference type="Pfam" id="PF13426">
    <property type="entry name" value="PAS_9"/>
    <property type="match status" value="1"/>
</dbReference>
<dbReference type="PROSITE" id="PS50110">
    <property type="entry name" value="RESPONSE_REGULATORY"/>
    <property type="match status" value="1"/>
</dbReference>
<dbReference type="NCBIfam" id="TIGR00229">
    <property type="entry name" value="sensory_box"/>
    <property type="match status" value="1"/>
</dbReference>
<dbReference type="KEGG" id="azz:DEW08_05805"/>
<evidence type="ECO:0000259" key="15">
    <source>
        <dbReference type="PROSITE" id="PS50110"/>
    </source>
</evidence>
<feature type="transmembrane region" description="Helical" evidence="13">
    <location>
        <begin position="12"/>
        <end position="32"/>
    </location>
</feature>
<feature type="domain" description="Histidine kinase" evidence="14">
    <location>
        <begin position="592"/>
        <end position="815"/>
    </location>
</feature>
<keyword evidence="20" id="KW-1185">Reference proteome</keyword>
<dbReference type="InterPro" id="IPR011006">
    <property type="entry name" value="CheY-like_superfamily"/>
</dbReference>
<dbReference type="Gene3D" id="1.20.120.160">
    <property type="entry name" value="HPT domain"/>
    <property type="match status" value="1"/>
</dbReference>
<dbReference type="EC" id="2.7.13.3" evidence="2"/>
<protein>
    <recommendedName>
        <fullName evidence="10">Sensory/regulatory protein RpfC</fullName>
        <ecNumber evidence="2">2.7.13.3</ecNumber>
    </recommendedName>
</protein>
<evidence type="ECO:0000259" key="16">
    <source>
        <dbReference type="PROSITE" id="PS50112"/>
    </source>
</evidence>
<dbReference type="GO" id="GO:0005886">
    <property type="term" value="C:plasma membrane"/>
    <property type="evidence" value="ECO:0007669"/>
    <property type="project" value="UniProtKB-SubCell"/>
</dbReference>
<dbReference type="Gene3D" id="3.30.565.10">
    <property type="entry name" value="Histidine kinase-like ATPase, C-terminal domain"/>
    <property type="match status" value="1"/>
</dbReference>
<dbReference type="InterPro" id="IPR036097">
    <property type="entry name" value="HisK_dim/P_sf"/>
</dbReference>
<dbReference type="Pfam" id="PF02518">
    <property type="entry name" value="HATPase_c"/>
    <property type="match status" value="1"/>
</dbReference>
<evidence type="ECO:0000256" key="5">
    <source>
        <dbReference type="ARBA" id="ARBA00022741"/>
    </source>
</evidence>
<dbReference type="FunFam" id="3.30.565.10:FF:000010">
    <property type="entry name" value="Sensor histidine kinase RcsC"/>
    <property type="match status" value="1"/>
</dbReference>
<dbReference type="InterPro" id="IPR001610">
    <property type="entry name" value="PAC"/>
</dbReference>
<sequence length="1089" mass="118234">MRRHEHVRFTRLVWAGTLGIAALLWLAAALLARYDEGEALARAERDTGNLARLVAEQTSRVVAETDQVLNFLIGDFLEHAPDLTTFQHLMHRIVQQSGILLQISYIDAGGVLVMTSAEAAPPGMTLIDREHFRIHVDRPGTGLYISKPVFGRTSGKWSIQITRRMTGPDGRFAGVLVASLDPYYFSRSFDGLDVGPDGALAILGLDGVLRARSVMDDRSIGLDLNASTVMTMARKEPAAFLRTVSAVDGVQRLLSYRVLKDYPLLVIAGFGEQSFLADTRRRQVVYYGVALASTLALAGLALLAVRQSSRYAAAVTRLEEGEQRFRDLAETASDWFWETDDQLRFTKLVGPLAPEVDGRPLPIGLRREDIALREVGDEAQWDDHVRLIELHQPFRDYRCRVMTRNGPRYFSVSGRPVFAADGRFAGYRGSAADITERERAAQRLLSSEARHRAMVSAVGQPIVTIDEHGAIDAVNPAAERMFGYRQGEVIGRPIRDLMPDPEAGRPGRALRDFLSAWHDQPAAAAREVTGRRKDGSLFPLEVTLAGWQAGDRRYFTAALRDVTAQREIEDSLRRARDAADHANRMKGEFLATMSHEIRTPMNGVLGALALVDGPNLDDEQRQMLEVARKSSNTLLQIIDDILDLSKLEAGKVEIEPVDFELHAALRDTVELLQPTAAARRLELSLVVAPGLPDHLRADLRRIRQVLVNLMGNALKFTRRGSVTVRAAPDGQPAADGSFRLRVEVADTGIGIAGEVIPSLFQRFTQADSSTTRRFGGTGLGLAISRELVTLMGGQIGVSSVEGRGSTFWFTVRCWPAEPMAVDPRPAGGEAGAGPAMPARPLRVLVAEDNEVNRDILVTILTRAGHRAVAVENGLEALRAVQDEDFDVALMDVQMPTMDGVTATRHIRAMPGPAGRLPIVALTGNAMPGSREEYLGAGMDAYLTKPIVSATLFSTLVAVTGDAAEAAAHPASHPAGEDWRAAPLVDRNQSDSIRIAVGDDGWDIALSAFARSARQTVASIRAAVGQGDPALHRLAHTLKGTAANVGAVRLSRLSARIEREDEPATLPPLAAALDGVLQDTLEAMKTGGAG</sequence>
<dbReference type="SMART" id="SM00091">
    <property type="entry name" value="PAS"/>
    <property type="match status" value="2"/>
</dbReference>
<evidence type="ECO:0000256" key="13">
    <source>
        <dbReference type="SAM" id="Phobius"/>
    </source>
</evidence>
<accession>A0A2S2CMK4</accession>
<dbReference type="Pfam" id="PF01627">
    <property type="entry name" value="Hpt"/>
    <property type="match status" value="1"/>
</dbReference>
<dbReference type="PROSITE" id="PS50113">
    <property type="entry name" value="PAC"/>
    <property type="match status" value="2"/>
</dbReference>
<feature type="modified residue" description="Phosphohistidine" evidence="11">
    <location>
        <position position="1035"/>
    </location>
</feature>
<evidence type="ECO:0000256" key="7">
    <source>
        <dbReference type="ARBA" id="ARBA00022840"/>
    </source>
</evidence>
<evidence type="ECO:0000256" key="6">
    <source>
        <dbReference type="ARBA" id="ARBA00022777"/>
    </source>
</evidence>
<dbReference type="SMART" id="SM00448">
    <property type="entry name" value="REC"/>
    <property type="match status" value="1"/>
</dbReference>
<dbReference type="SMART" id="SM00086">
    <property type="entry name" value="PAC"/>
    <property type="match status" value="2"/>
</dbReference>
<dbReference type="CDD" id="cd00088">
    <property type="entry name" value="HPT"/>
    <property type="match status" value="1"/>
</dbReference>
<keyword evidence="13" id="KW-0472">Membrane</keyword>
<dbReference type="Gene3D" id="3.30.450.20">
    <property type="entry name" value="PAS domain"/>
    <property type="match status" value="4"/>
</dbReference>
<dbReference type="CDD" id="cd12915">
    <property type="entry name" value="PDC2_DGC_like"/>
    <property type="match status" value="1"/>
</dbReference>
<dbReference type="SUPFAM" id="SSF47384">
    <property type="entry name" value="Homodimeric domain of signal transducing histidine kinase"/>
    <property type="match status" value="1"/>
</dbReference>
<feature type="modified residue" description="4-aspartylphosphate" evidence="12">
    <location>
        <position position="891"/>
    </location>
</feature>
<evidence type="ECO:0000256" key="8">
    <source>
        <dbReference type="ARBA" id="ARBA00023012"/>
    </source>
</evidence>
<evidence type="ECO:0000256" key="3">
    <source>
        <dbReference type="ARBA" id="ARBA00022553"/>
    </source>
</evidence>
<evidence type="ECO:0000259" key="17">
    <source>
        <dbReference type="PROSITE" id="PS50113"/>
    </source>
</evidence>
<evidence type="ECO:0000256" key="10">
    <source>
        <dbReference type="ARBA" id="ARBA00068150"/>
    </source>
</evidence>
<dbReference type="InterPro" id="IPR005467">
    <property type="entry name" value="His_kinase_dom"/>
</dbReference>
<dbReference type="InterPro" id="IPR054327">
    <property type="entry name" value="His-kinase-like_sensor"/>
</dbReference>
<dbReference type="GO" id="GO:0005524">
    <property type="term" value="F:ATP binding"/>
    <property type="evidence" value="ECO:0007669"/>
    <property type="project" value="UniProtKB-KW"/>
</dbReference>
<dbReference type="InterPro" id="IPR003661">
    <property type="entry name" value="HisK_dim/P_dom"/>
</dbReference>
<reference evidence="20" key="1">
    <citation type="submission" date="2018-05" db="EMBL/GenBank/DDBJ databases">
        <title>Azospirillum thermophila sp. nov., a novel isolated from hot spring.</title>
        <authorList>
            <person name="Zhao Z."/>
        </authorList>
    </citation>
    <scope>NUCLEOTIDE SEQUENCE [LARGE SCALE GENOMIC DNA]</scope>
    <source>
        <strain evidence="20">CFH 70021</strain>
    </source>
</reference>
<keyword evidence="4" id="KW-0808">Transferase</keyword>
<keyword evidence="7" id="KW-0067">ATP-binding</keyword>
<evidence type="ECO:0000259" key="14">
    <source>
        <dbReference type="PROSITE" id="PS50109"/>
    </source>
</evidence>
<dbReference type="CDD" id="cd00130">
    <property type="entry name" value="PAS"/>
    <property type="match status" value="1"/>
</dbReference>
<dbReference type="CDD" id="cd00082">
    <property type="entry name" value="HisKA"/>
    <property type="match status" value="1"/>
</dbReference>
<dbReference type="InterPro" id="IPR008207">
    <property type="entry name" value="Sig_transdc_His_kin_Hpt_dom"/>
</dbReference>
<dbReference type="SUPFAM" id="SSF55874">
    <property type="entry name" value="ATPase domain of HSP90 chaperone/DNA topoisomerase II/histidine kinase"/>
    <property type="match status" value="1"/>
</dbReference>
<dbReference type="InterPro" id="IPR035965">
    <property type="entry name" value="PAS-like_dom_sf"/>
</dbReference>
<dbReference type="OrthoDB" id="9813151at2"/>
<name>A0A2S2CMK4_9PROT</name>
<feature type="domain" description="PAC" evidence="17">
    <location>
        <begin position="524"/>
        <end position="574"/>
    </location>
</feature>
<dbReference type="CDD" id="cd12914">
    <property type="entry name" value="PDC1_DGC_like"/>
    <property type="match status" value="1"/>
</dbReference>
<dbReference type="Pfam" id="PF22588">
    <property type="entry name" value="dCache_1_like"/>
    <property type="match status" value="1"/>
</dbReference>
<dbReference type="PANTHER" id="PTHR45339:SF6">
    <property type="entry name" value="SENSORY HISTIDINE PROTEIN KINASE"/>
    <property type="match status" value="1"/>
</dbReference>
<dbReference type="InterPro" id="IPR001789">
    <property type="entry name" value="Sig_transdc_resp-reg_receiver"/>
</dbReference>
<gene>
    <name evidence="19" type="ORF">DEW08_05805</name>
</gene>
<dbReference type="AlphaFoldDB" id="A0A2S2CMK4"/>
<dbReference type="PROSITE" id="PS50109">
    <property type="entry name" value="HIS_KIN"/>
    <property type="match status" value="1"/>
</dbReference>
<evidence type="ECO:0000256" key="4">
    <source>
        <dbReference type="ARBA" id="ARBA00022679"/>
    </source>
</evidence>
<dbReference type="InterPro" id="IPR003594">
    <property type="entry name" value="HATPase_dom"/>
</dbReference>
<dbReference type="PANTHER" id="PTHR45339">
    <property type="entry name" value="HYBRID SIGNAL TRANSDUCTION HISTIDINE KINASE J"/>
    <property type="match status" value="1"/>
</dbReference>
<comment type="catalytic activity">
    <reaction evidence="1">
        <text>ATP + protein L-histidine = ADP + protein N-phospho-L-histidine.</text>
        <dbReference type="EC" id="2.7.13.3"/>
    </reaction>
</comment>
<dbReference type="SUPFAM" id="SSF55785">
    <property type="entry name" value="PYP-like sensor domain (PAS domain)"/>
    <property type="match status" value="2"/>
</dbReference>
<feature type="domain" description="PAC" evidence="17">
    <location>
        <begin position="395"/>
        <end position="446"/>
    </location>
</feature>
<keyword evidence="3 12" id="KW-0597">Phosphoprotein</keyword>
<dbReference type="PROSITE" id="PS50112">
    <property type="entry name" value="PAS"/>
    <property type="match status" value="1"/>
</dbReference>
<keyword evidence="13" id="KW-0812">Transmembrane</keyword>
<dbReference type="PROSITE" id="PS50894">
    <property type="entry name" value="HPT"/>
    <property type="match status" value="1"/>
</dbReference>
<dbReference type="SUPFAM" id="SSF47226">
    <property type="entry name" value="Histidine-containing phosphotransfer domain, HPT domain"/>
    <property type="match status" value="1"/>
</dbReference>
<dbReference type="InterPro" id="IPR004358">
    <property type="entry name" value="Sig_transdc_His_kin-like_C"/>
</dbReference>
<evidence type="ECO:0000256" key="12">
    <source>
        <dbReference type="PROSITE-ProRule" id="PRU00169"/>
    </source>
</evidence>
<comment type="subunit">
    <text evidence="9">At low DSF concentrations, interacts with RpfF.</text>
</comment>
<dbReference type="Gene3D" id="3.40.50.2300">
    <property type="match status" value="1"/>
</dbReference>
<dbReference type="CDD" id="cd17546">
    <property type="entry name" value="REC_hyHK_CKI1_RcsC-like"/>
    <property type="match status" value="1"/>
</dbReference>
<dbReference type="RefSeq" id="WP_109325161.1">
    <property type="nucleotide sequence ID" value="NZ_CP029352.1"/>
</dbReference>
<dbReference type="Pfam" id="PF00072">
    <property type="entry name" value="Response_reg"/>
    <property type="match status" value="1"/>
</dbReference>
<evidence type="ECO:0000256" key="2">
    <source>
        <dbReference type="ARBA" id="ARBA00012438"/>
    </source>
</evidence>
<evidence type="ECO:0000259" key="18">
    <source>
        <dbReference type="PROSITE" id="PS50894"/>
    </source>
</evidence>
<dbReference type="GO" id="GO:0000155">
    <property type="term" value="F:phosphorelay sensor kinase activity"/>
    <property type="evidence" value="ECO:0007669"/>
    <property type="project" value="InterPro"/>
</dbReference>
<feature type="domain" description="HPt" evidence="18">
    <location>
        <begin position="997"/>
        <end position="1089"/>
    </location>
</feature>
<dbReference type="FunFam" id="1.10.287.130:FF:000002">
    <property type="entry name" value="Two-component osmosensing histidine kinase"/>
    <property type="match status" value="1"/>
</dbReference>
<dbReference type="InterPro" id="IPR036641">
    <property type="entry name" value="HPT_dom_sf"/>
</dbReference>